<comment type="caution">
    <text evidence="3">The sequence shown here is derived from an EMBL/GenBank/DDBJ whole genome shotgun (WGS) entry which is preliminary data.</text>
</comment>
<dbReference type="GO" id="GO:0005634">
    <property type="term" value="C:nucleus"/>
    <property type="evidence" value="ECO:0007669"/>
    <property type="project" value="TreeGrafter"/>
</dbReference>
<reference evidence="3" key="1">
    <citation type="submission" date="2022-07" db="EMBL/GenBank/DDBJ databases">
        <title>Phylogenomic reconstructions and comparative analyses of Kickxellomycotina fungi.</title>
        <authorList>
            <person name="Reynolds N.K."/>
            <person name="Stajich J.E."/>
            <person name="Barry K."/>
            <person name="Grigoriev I.V."/>
            <person name="Crous P."/>
            <person name="Smith M.E."/>
        </authorList>
    </citation>
    <scope>NUCLEOTIDE SEQUENCE</scope>
    <source>
        <strain evidence="3">NRRL 1566</strain>
    </source>
</reference>
<evidence type="ECO:0000313" key="3">
    <source>
        <dbReference type="EMBL" id="KAJ2850962.1"/>
    </source>
</evidence>
<sequence length="171" mass="19585">MPNNKRKRLSKIKGKEKAHPYSRKARQISRAMTKEASISKAKNDRINASIARGQKVVWFRDRINEDDLKAQKSWSKLELQKLLSEYLNRNQDQVDELVEKRNTIRGLSPKETLFLQVMESEAKEAKLSGIDVPDLTNGLVVKTLRIWDGDVNSITTIKLVKCKPPVDEQGD</sequence>
<dbReference type="Proteomes" id="UP001139887">
    <property type="component" value="Unassembled WGS sequence"/>
</dbReference>
<feature type="region of interest" description="Disordered" evidence="2">
    <location>
        <begin position="1"/>
        <end position="40"/>
    </location>
</feature>
<dbReference type="PANTHER" id="PTHR13349:SF2">
    <property type="entry name" value="TRANSLATION MACHINERY-ASSOCIATED PROTEIN 16"/>
    <property type="match status" value="1"/>
</dbReference>
<evidence type="ECO:0000313" key="4">
    <source>
        <dbReference type="Proteomes" id="UP001139887"/>
    </source>
</evidence>
<dbReference type="EMBL" id="JANBUW010000020">
    <property type="protein sequence ID" value="KAJ2850962.1"/>
    <property type="molecule type" value="Genomic_DNA"/>
</dbReference>
<protein>
    <submittedName>
        <fullName evidence="3">Translation machinery-associated protein 16</fullName>
    </submittedName>
</protein>
<dbReference type="Pfam" id="PF11176">
    <property type="entry name" value="Tma16"/>
    <property type="match status" value="1"/>
</dbReference>
<evidence type="ECO:0000256" key="2">
    <source>
        <dbReference type="SAM" id="MobiDB-lite"/>
    </source>
</evidence>
<organism evidence="3 4">
    <name type="scientific">Coemansia brasiliensis</name>
    <dbReference type="NCBI Taxonomy" id="2650707"/>
    <lineage>
        <taxon>Eukaryota</taxon>
        <taxon>Fungi</taxon>
        <taxon>Fungi incertae sedis</taxon>
        <taxon>Zoopagomycota</taxon>
        <taxon>Kickxellomycotina</taxon>
        <taxon>Kickxellomycetes</taxon>
        <taxon>Kickxellales</taxon>
        <taxon>Kickxellaceae</taxon>
        <taxon>Coemansia</taxon>
    </lineage>
</organism>
<dbReference type="PANTHER" id="PTHR13349">
    <property type="entry name" value="TRANSLATION MACHINERY-ASSOCIATED PROTEIN 16"/>
    <property type="match status" value="1"/>
</dbReference>
<proteinExistence type="inferred from homology"/>
<dbReference type="OrthoDB" id="270284at2759"/>
<feature type="compositionally biased region" description="Basic residues" evidence="2">
    <location>
        <begin position="1"/>
        <end position="12"/>
    </location>
</feature>
<accession>A0A9W8M0S9</accession>
<dbReference type="InterPro" id="IPR021346">
    <property type="entry name" value="Tma16"/>
</dbReference>
<evidence type="ECO:0000256" key="1">
    <source>
        <dbReference type="ARBA" id="ARBA00034127"/>
    </source>
</evidence>
<comment type="similarity">
    <text evidence="1">Belongs to the TMA16 family.</text>
</comment>
<dbReference type="InterPro" id="IPR038356">
    <property type="entry name" value="Tma16_sf"/>
</dbReference>
<keyword evidence="4" id="KW-1185">Reference proteome</keyword>
<dbReference type="Gene3D" id="1.20.1440.170">
    <property type="entry name" value="Translation machinery-associated protein 16-like"/>
    <property type="match status" value="1"/>
</dbReference>
<name>A0A9W8M0S9_9FUNG</name>
<gene>
    <name evidence="3" type="primary">TMA16</name>
    <name evidence="3" type="ORF">IWW36_001486</name>
</gene>
<dbReference type="AlphaFoldDB" id="A0A9W8M0S9"/>